<evidence type="ECO:0000259" key="2">
    <source>
        <dbReference type="PROSITE" id="PS50995"/>
    </source>
</evidence>
<dbReference type="RefSeq" id="WP_166282354.1">
    <property type="nucleotide sequence ID" value="NZ_JAANNP010000008.1"/>
</dbReference>
<dbReference type="PANTHER" id="PTHR33164">
    <property type="entry name" value="TRANSCRIPTIONAL REGULATOR, MARR FAMILY"/>
    <property type="match status" value="1"/>
</dbReference>
<dbReference type="Gene3D" id="1.10.10.10">
    <property type="entry name" value="Winged helix-like DNA-binding domain superfamily/Winged helix DNA-binding domain"/>
    <property type="match status" value="1"/>
</dbReference>
<dbReference type="SUPFAM" id="SSF46785">
    <property type="entry name" value="Winged helix' DNA-binding domain"/>
    <property type="match status" value="1"/>
</dbReference>
<proteinExistence type="predicted"/>
<dbReference type="InterPro" id="IPR036388">
    <property type="entry name" value="WH-like_DNA-bd_sf"/>
</dbReference>
<accession>A0ABX0GUQ2</accession>
<evidence type="ECO:0000256" key="1">
    <source>
        <dbReference type="SAM" id="MobiDB-lite"/>
    </source>
</evidence>
<organism evidence="3 4">
    <name type="scientific">Motilibacter deserti</name>
    <dbReference type="NCBI Taxonomy" id="2714956"/>
    <lineage>
        <taxon>Bacteria</taxon>
        <taxon>Bacillati</taxon>
        <taxon>Actinomycetota</taxon>
        <taxon>Actinomycetes</taxon>
        <taxon>Motilibacterales</taxon>
        <taxon>Motilibacteraceae</taxon>
        <taxon>Motilibacter</taxon>
    </lineage>
</organism>
<feature type="region of interest" description="Disordered" evidence="1">
    <location>
        <begin position="1"/>
        <end position="21"/>
    </location>
</feature>
<dbReference type="PRINTS" id="PR00598">
    <property type="entry name" value="HTHMARR"/>
</dbReference>
<evidence type="ECO:0000313" key="4">
    <source>
        <dbReference type="Proteomes" id="UP000800981"/>
    </source>
</evidence>
<dbReference type="PANTHER" id="PTHR33164:SF99">
    <property type="entry name" value="MARR FAMILY REGULATORY PROTEIN"/>
    <property type="match status" value="1"/>
</dbReference>
<dbReference type="InterPro" id="IPR039422">
    <property type="entry name" value="MarR/SlyA-like"/>
</dbReference>
<evidence type="ECO:0000313" key="3">
    <source>
        <dbReference type="EMBL" id="NHC14638.1"/>
    </source>
</evidence>
<reference evidence="3 4" key="1">
    <citation type="submission" date="2020-03" db="EMBL/GenBank/DDBJ databases">
        <title>Two novel Motilibacter sp.</title>
        <authorList>
            <person name="Liu S."/>
        </authorList>
    </citation>
    <scope>NUCLEOTIDE SEQUENCE [LARGE SCALE GENOMIC DNA]</scope>
    <source>
        <strain evidence="3 4">E257</strain>
    </source>
</reference>
<sequence>MTDAPERPRSASSRRSRAEREEGVDAWASVLKVHAAVVPELDRRLQQAHGLPLTWYDVLLELNAAPDRRLTMSELGQRAVVSRTRVSRVVDELVKAGHVERAANPSDGRSAYAVLTAQGRGLLRAAAPTYLAGIEELFGRHLGDEATAVATALSRVLEAARG</sequence>
<protein>
    <submittedName>
        <fullName evidence="3">MarR family transcriptional regulator</fullName>
    </submittedName>
</protein>
<dbReference type="PROSITE" id="PS50995">
    <property type="entry name" value="HTH_MARR_2"/>
    <property type="match status" value="1"/>
</dbReference>
<dbReference type="Proteomes" id="UP000800981">
    <property type="component" value="Unassembled WGS sequence"/>
</dbReference>
<dbReference type="EMBL" id="JAANNP010000008">
    <property type="protein sequence ID" value="NHC14638.1"/>
    <property type="molecule type" value="Genomic_DNA"/>
</dbReference>
<dbReference type="SMART" id="SM00347">
    <property type="entry name" value="HTH_MARR"/>
    <property type="match status" value="1"/>
</dbReference>
<comment type="caution">
    <text evidence="3">The sequence shown here is derived from an EMBL/GenBank/DDBJ whole genome shotgun (WGS) entry which is preliminary data.</text>
</comment>
<keyword evidence="4" id="KW-1185">Reference proteome</keyword>
<dbReference type="InterPro" id="IPR000835">
    <property type="entry name" value="HTH_MarR-typ"/>
</dbReference>
<dbReference type="InterPro" id="IPR036390">
    <property type="entry name" value="WH_DNA-bd_sf"/>
</dbReference>
<gene>
    <name evidence="3" type="ORF">G9H71_12695</name>
</gene>
<feature type="domain" description="HTH marR-type" evidence="2">
    <location>
        <begin position="27"/>
        <end position="158"/>
    </location>
</feature>
<name>A0ABX0GUQ2_9ACTN</name>
<dbReference type="Pfam" id="PF12802">
    <property type="entry name" value="MarR_2"/>
    <property type="match status" value="1"/>
</dbReference>